<protein>
    <recommendedName>
        <fullName evidence="2">Immunoglobulin I-set domain-containing protein</fullName>
    </recommendedName>
</protein>
<name>A0AAV5USA4_9BILA</name>
<dbReference type="EMBL" id="BTSY01000001">
    <property type="protein sequence ID" value="GMT09130.1"/>
    <property type="molecule type" value="Genomic_DNA"/>
</dbReference>
<dbReference type="InterPro" id="IPR013098">
    <property type="entry name" value="Ig_I-set"/>
</dbReference>
<sequence length="190" mass="21948">FEIFVVEEPFDMNESLERRRQRRRLRKLRGGLQQEEDSDEEMSERQWRKIRRMRKSVDHTSLDEFGLATIPEEGMSPPHFDATLADIDAVEGETVRIEVAVSGEPHPEVSFFMNSVQMSEATSERVEIHRLSSSVTMLLHNVEISDEAEIAVCAHNTAGEAWCYAELFVHTSQGQFERRIYPPMYSSTLK</sequence>
<comment type="caution">
    <text evidence="3">The sequence shown here is derived from an EMBL/GenBank/DDBJ whole genome shotgun (WGS) entry which is preliminary data.</text>
</comment>
<dbReference type="PANTHER" id="PTHR47633">
    <property type="entry name" value="IMMUNOGLOBULIN"/>
    <property type="match status" value="1"/>
</dbReference>
<dbReference type="SUPFAM" id="SSF48726">
    <property type="entry name" value="Immunoglobulin"/>
    <property type="match status" value="1"/>
</dbReference>
<dbReference type="FunFam" id="2.60.40.10:FF:000107">
    <property type="entry name" value="Myosin, light chain kinase a"/>
    <property type="match status" value="1"/>
</dbReference>
<reference evidence="3" key="1">
    <citation type="submission" date="2023-10" db="EMBL/GenBank/DDBJ databases">
        <title>Genome assembly of Pristionchus species.</title>
        <authorList>
            <person name="Yoshida K."/>
            <person name="Sommer R.J."/>
        </authorList>
    </citation>
    <scope>NUCLEOTIDE SEQUENCE</scope>
    <source>
        <strain evidence="3">RS5133</strain>
    </source>
</reference>
<dbReference type="InterPro" id="IPR013783">
    <property type="entry name" value="Ig-like_fold"/>
</dbReference>
<evidence type="ECO:0000256" key="1">
    <source>
        <dbReference type="ARBA" id="ARBA00023319"/>
    </source>
</evidence>
<gene>
    <name evidence="3" type="ORF">PFISCL1PPCAC_427</name>
</gene>
<accession>A0AAV5USA4</accession>
<dbReference type="Proteomes" id="UP001432322">
    <property type="component" value="Unassembled WGS sequence"/>
</dbReference>
<proteinExistence type="predicted"/>
<keyword evidence="4" id="KW-1185">Reference proteome</keyword>
<organism evidence="3 4">
    <name type="scientific">Pristionchus fissidentatus</name>
    <dbReference type="NCBI Taxonomy" id="1538716"/>
    <lineage>
        <taxon>Eukaryota</taxon>
        <taxon>Metazoa</taxon>
        <taxon>Ecdysozoa</taxon>
        <taxon>Nematoda</taxon>
        <taxon>Chromadorea</taxon>
        <taxon>Rhabditida</taxon>
        <taxon>Rhabditina</taxon>
        <taxon>Diplogasteromorpha</taxon>
        <taxon>Diplogasteroidea</taxon>
        <taxon>Neodiplogasteridae</taxon>
        <taxon>Pristionchus</taxon>
    </lineage>
</organism>
<dbReference type="Gene3D" id="2.60.40.10">
    <property type="entry name" value="Immunoglobulins"/>
    <property type="match status" value="1"/>
</dbReference>
<evidence type="ECO:0000313" key="3">
    <source>
        <dbReference type="EMBL" id="GMT09130.1"/>
    </source>
</evidence>
<dbReference type="InterPro" id="IPR036179">
    <property type="entry name" value="Ig-like_dom_sf"/>
</dbReference>
<evidence type="ECO:0000259" key="2">
    <source>
        <dbReference type="Pfam" id="PF07679"/>
    </source>
</evidence>
<dbReference type="Pfam" id="PF07679">
    <property type="entry name" value="I-set"/>
    <property type="match status" value="1"/>
</dbReference>
<dbReference type="PANTHER" id="PTHR47633:SF4">
    <property type="entry name" value="MYOPALLADIN ISOFORM X1"/>
    <property type="match status" value="1"/>
</dbReference>
<evidence type="ECO:0000313" key="4">
    <source>
        <dbReference type="Proteomes" id="UP001432322"/>
    </source>
</evidence>
<dbReference type="AlphaFoldDB" id="A0AAV5USA4"/>
<keyword evidence="1" id="KW-0393">Immunoglobulin domain</keyword>
<feature type="non-terminal residue" evidence="3">
    <location>
        <position position="1"/>
    </location>
</feature>
<feature type="domain" description="Immunoglobulin I-set" evidence="2">
    <location>
        <begin position="78"/>
        <end position="169"/>
    </location>
</feature>